<dbReference type="PANTHER" id="PTHR23155:SF1200">
    <property type="entry name" value="OS11G0647000 PROTEIN"/>
    <property type="match status" value="1"/>
</dbReference>
<dbReference type="STRING" id="39946.A2Y9C7"/>
<proteinExistence type="predicted"/>
<gene>
    <name evidence="3" type="ORF">OsI_21668</name>
</gene>
<keyword evidence="1" id="KW-0677">Repeat</keyword>
<reference evidence="3 4" key="1">
    <citation type="journal article" date="2005" name="PLoS Biol.">
        <title>The genomes of Oryza sativa: a history of duplications.</title>
        <authorList>
            <person name="Yu J."/>
            <person name="Wang J."/>
            <person name="Lin W."/>
            <person name="Li S."/>
            <person name="Li H."/>
            <person name="Zhou J."/>
            <person name="Ni P."/>
            <person name="Dong W."/>
            <person name="Hu S."/>
            <person name="Zeng C."/>
            <person name="Zhang J."/>
            <person name="Zhang Y."/>
            <person name="Li R."/>
            <person name="Xu Z."/>
            <person name="Li S."/>
            <person name="Li X."/>
            <person name="Zheng H."/>
            <person name="Cong L."/>
            <person name="Lin L."/>
            <person name="Yin J."/>
            <person name="Geng J."/>
            <person name="Li G."/>
            <person name="Shi J."/>
            <person name="Liu J."/>
            <person name="Lv H."/>
            <person name="Li J."/>
            <person name="Wang J."/>
            <person name="Deng Y."/>
            <person name="Ran L."/>
            <person name="Shi X."/>
            <person name="Wang X."/>
            <person name="Wu Q."/>
            <person name="Li C."/>
            <person name="Ren X."/>
            <person name="Wang J."/>
            <person name="Wang X."/>
            <person name="Li D."/>
            <person name="Liu D."/>
            <person name="Zhang X."/>
            <person name="Ji Z."/>
            <person name="Zhao W."/>
            <person name="Sun Y."/>
            <person name="Zhang Z."/>
            <person name="Bao J."/>
            <person name="Han Y."/>
            <person name="Dong L."/>
            <person name="Ji J."/>
            <person name="Chen P."/>
            <person name="Wu S."/>
            <person name="Liu J."/>
            <person name="Xiao Y."/>
            <person name="Bu D."/>
            <person name="Tan J."/>
            <person name="Yang L."/>
            <person name="Ye C."/>
            <person name="Zhang J."/>
            <person name="Xu J."/>
            <person name="Zhou Y."/>
            <person name="Yu Y."/>
            <person name="Zhang B."/>
            <person name="Zhuang S."/>
            <person name="Wei H."/>
            <person name="Liu B."/>
            <person name="Lei M."/>
            <person name="Yu H."/>
            <person name="Li Y."/>
            <person name="Xu H."/>
            <person name="Wei S."/>
            <person name="He X."/>
            <person name="Fang L."/>
            <person name="Zhang Z."/>
            <person name="Zhang Y."/>
            <person name="Huang X."/>
            <person name="Su Z."/>
            <person name="Tong W."/>
            <person name="Li J."/>
            <person name="Tong Z."/>
            <person name="Li S."/>
            <person name="Ye J."/>
            <person name="Wang L."/>
            <person name="Fang L."/>
            <person name="Lei T."/>
            <person name="Chen C."/>
            <person name="Chen H."/>
            <person name="Xu Z."/>
            <person name="Li H."/>
            <person name="Huang H."/>
            <person name="Zhang F."/>
            <person name="Xu H."/>
            <person name="Li N."/>
            <person name="Zhao C."/>
            <person name="Li S."/>
            <person name="Dong L."/>
            <person name="Huang Y."/>
            <person name="Li L."/>
            <person name="Xi Y."/>
            <person name="Qi Q."/>
            <person name="Li W."/>
            <person name="Zhang B."/>
            <person name="Hu W."/>
            <person name="Zhang Y."/>
            <person name="Tian X."/>
            <person name="Jiao Y."/>
            <person name="Liang X."/>
            <person name="Jin J."/>
            <person name="Gao L."/>
            <person name="Zheng W."/>
            <person name="Hao B."/>
            <person name="Liu S."/>
            <person name="Wang W."/>
            <person name="Yuan L."/>
            <person name="Cao M."/>
            <person name="McDermott J."/>
            <person name="Samudrala R."/>
            <person name="Wang J."/>
            <person name="Wong G.K."/>
            <person name="Yang H."/>
        </authorList>
    </citation>
    <scope>NUCLEOTIDE SEQUENCE [LARGE SCALE GENOMIC DNA]</scope>
    <source>
        <strain evidence="4">cv. 93-11</strain>
    </source>
</reference>
<dbReference type="Proteomes" id="UP000007015">
    <property type="component" value="Chromosome 6"/>
</dbReference>
<dbReference type="AlphaFoldDB" id="A2Y9C7"/>
<dbReference type="InterPro" id="IPR044974">
    <property type="entry name" value="Disease_R_plants"/>
</dbReference>
<feature type="domain" description="Disease resistance R13L4/SHOC-2-like LRR" evidence="2">
    <location>
        <begin position="76"/>
        <end position="393"/>
    </location>
</feature>
<protein>
    <recommendedName>
        <fullName evidence="2">Disease resistance R13L4/SHOC-2-like LRR domain-containing protein</fullName>
    </recommendedName>
</protein>
<evidence type="ECO:0000313" key="3">
    <source>
        <dbReference type="EMBL" id="EAY99687.1"/>
    </source>
</evidence>
<evidence type="ECO:0000313" key="4">
    <source>
        <dbReference type="Proteomes" id="UP000007015"/>
    </source>
</evidence>
<evidence type="ECO:0000259" key="2">
    <source>
        <dbReference type="Pfam" id="PF23598"/>
    </source>
</evidence>
<dbReference type="PANTHER" id="PTHR23155">
    <property type="entry name" value="DISEASE RESISTANCE PROTEIN RP"/>
    <property type="match status" value="1"/>
</dbReference>
<name>A2Y9C7_ORYSI</name>
<dbReference type="Gramene" id="BGIOSGA021908-TA">
    <property type="protein sequence ID" value="BGIOSGA021908-PA"/>
    <property type="gene ID" value="BGIOSGA021908"/>
</dbReference>
<keyword evidence="4" id="KW-1185">Reference proteome</keyword>
<dbReference type="GO" id="GO:0098542">
    <property type="term" value="P:defense response to other organism"/>
    <property type="evidence" value="ECO:0007669"/>
    <property type="project" value="TreeGrafter"/>
</dbReference>
<dbReference type="InterPro" id="IPR032675">
    <property type="entry name" value="LRR_dom_sf"/>
</dbReference>
<sequence length="572" mass="65434">MFDTLIDMWLVYPSDIGGAGKVKNGIVGDLVHEFITRIAKKQHIVEARLSRHLARHFSIFNDIRLRGSDRIDKFLRKLPKTSQMSMLKVLDLEGCQCFQRNQHYLKDICNNILLLKYLSLRRTDVTQLPSEINNLYELEVLDISQTEVPEYATKHILLLKLKRLLAGCIDSNSSSNAKNNISFRNQAPSSSSVQIPHKIKKMSSMEVLSNVKASWTSRELKDIGTLWQLRKLGVVIDDKDSILKNLLTAISDLCECLRLRHKGYTDGKLTFNEHKFKNLKYFLVEGNNMRGIKFQKGAAPRLEKIVLSFTNIESLHGVGDLPKLEELELKRNKFLLSLSEEGETLEKYMLTFKKDEFQHLKYLLAEGFSKSFETNITFEDGATPKLEKIILYSFANIMSHPGVSSLPKFKELELKGNKPLLSSFENANKISKVTLRSTLMQHADLQIFAKRPSICCLILLGNSYDDSLLTFNKGEFPKLDLLIVECPTITDISFTEGAAPMLEKIIWSFTKMNSLSGIDNLSKLKELEFIGDLVPDQVKIDINTHRKHPVLNHKLPQHQTKKMEVNKEKRRI</sequence>
<accession>A2Y9C7</accession>
<dbReference type="Pfam" id="PF23598">
    <property type="entry name" value="LRR_14"/>
    <property type="match status" value="1"/>
</dbReference>
<organism evidence="3 4">
    <name type="scientific">Oryza sativa subsp. indica</name>
    <name type="common">Rice</name>
    <dbReference type="NCBI Taxonomy" id="39946"/>
    <lineage>
        <taxon>Eukaryota</taxon>
        <taxon>Viridiplantae</taxon>
        <taxon>Streptophyta</taxon>
        <taxon>Embryophyta</taxon>
        <taxon>Tracheophyta</taxon>
        <taxon>Spermatophyta</taxon>
        <taxon>Magnoliopsida</taxon>
        <taxon>Liliopsida</taxon>
        <taxon>Poales</taxon>
        <taxon>Poaceae</taxon>
        <taxon>BOP clade</taxon>
        <taxon>Oryzoideae</taxon>
        <taxon>Oryzeae</taxon>
        <taxon>Oryzinae</taxon>
        <taxon>Oryza</taxon>
        <taxon>Oryza sativa</taxon>
    </lineage>
</organism>
<dbReference type="Gene3D" id="3.80.10.10">
    <property type="entry name" value="Ribonuclease Inhibitor"/>
    <property type="match status" value="3"/>
</dbReference>
<dbReference type="EMBL" id="CM000131">
    <property type="protein sequence ID" value="EAY99687.1"/>
    <property type="molecule type" value="Genomic_DNA"/>
</dbReference>
<dbReference type="InterPro" id="IPR055414">
    <property type="entry name" value="LRR_R13L4/SHOC2-like"/>
</dbReference>
<dbReference type="HOGENOM" id="CLU_000837_7_2_1"/>
<evidence type="ECO:0000256" key="1">
    <source>
        <dbReference type="ARBA" id="ARBA00022737"/>
    </source>
</evidence>
<dbReference type="OMA" id="HEIITKM"/>
<dbReference type="SUPFAM" id="SSF52058">
    <property type="entry name" value="L domain-like"/>
    <property type="match status" value="2"/>
</dbReference>